<dbReference type="EC" id="2.7.11.1" evidence="2"/>
<dbReference type="InterPro" id="IPR008271">
    <property type="entry name" value="Ser/Thr_kinase_AS"/>
</dbReference>
<keyword evidence="6" id="KW-0067">ATP-binding</keyword>
<dbReference type="SUPFAM" id="SSF56112">
    <property type="entry name" value="Protein kinase-like (PK-like)"/>
    <property type="match status" value="1"/>
</dbReference>
<dbReference type="GO" id="GO:0005524">
    <property type="term" value="F:ATP binding"/>
    <property type="evidence" value="ECO:0007669"/>
    <property type="project" value="UniProtKB-KW"/>
</dbReference>
<evidence type="ECO:0000256" key="1">
    <source>
        <dbReference type="ARBA" id="ARBA00001946"/>
    </source>
</evidence>
<sequence length="521" mass="57835">MSSTISLLKKRFLGGKSPAKSNEGDSSPSNSLNIGIPTNVKRLHHAEDDGKIIKGLPPDLQSIYESMTTVEERQNPDTEAKAQNVIMWMKKEEKNKDNNFIRGDFLPPGSSGVSLSSIDEEDVTSPNVLIDGQSQSECAPPTSFQYDAQNANQRSGEERSPPPPVDNLSHQLTNTNIENSKACDALTPIEVNDNNAPSVSHEGEATLRRKSNGSYGPRVTRNISEEDTLSEMKALCTDRDPSDVYDRDIVLGSGAAGTVFLAKHKQTGQRVAIKIIDLLKQPKKEMILMELKVMNELQHPNLVNYIECFLVEDDLWVVMEYLAGGPLTDVVTETIMKEGQIAAVCREVLQGIAYLHSKGILHRDIKSDNILLGNDGTVKITDFGFCANVQGDEKRNTLVGTPYWMAPEVVSRKHYGKKVDVWSLGIMAIEMQDGEPPYLHETPLRALFLIASHGRPEIAGWSKMSPDFQNFLDCCLQVNVEDRSSSQDLLSHPFFQKTLELKTLVPLIRAAKRELRKPNID</sequence>
<dbReference type="Gene3D" id="3.30.200.20">
    <property type="entry name" value="Phosphorylase Kinase, domain 1"/>
    <property type="match status" value="1"/>
</dbReference>
<dbReference type="PANTHER" id="PTHR45832">
    <property type="entry name" value="SERINE/THREONINE-PROTEIN KINASE SAMKA-RELATED-RELATED"/>
    <property type="match status" value="1"/>
</dbReference>
<feature type="region of interest" description="Disordered" evidence="8">
    <location>
        <begin position="98"/>
        <end position="122"/>
    </location>
</feature>
<dbReference type="Gene3D" id="1.10.510.10">
    <property type="entry name" value="Transferase(Phosphotransferase) domain 1"/>
    <property type="match status" value="1"/>
</dbReference>
<dbReference type="AlphaFoldDB" id="A0A553PC58"/>
<feature type="compositionally biased region" description="Polar residues" evidence="8">
    <location>
        <begin position="24"/>
        <end position="33"/>
    </location>
</feature>
<evidence type="ECO:0000256" key="2">
    <source>
        <dbReference type="ARBA" id="ARBA00012513"/>
    </source>
</evidence>
<evidence type="ECO:0000313" key="10">
    <source>
        <dbReference type="EMBL" id="TRY75265.1"/>
    </source>
</evidence>
<keyword evidence="5" id="KW-0547">Nucleotide-binding</keyword>
<dbReference type="PROSITE" id="PS00108">
    <property type="entry name" value="PROTEIN_KINASE_ST"/>
    <property type="match status" value="1"/>
</dbReference>
<accession>A0A553PC58</accession>
<proteinExistence type="predicted"/>
<protein>
    <recommendedName>
        <fullName evidence="2">non-specific serine/threonine protein kinase</fullName>
        <ecNumber evidence="2">2.7.11.1</ecNumber>
    </recommendedName>
</protein>
<keyword evidence="4" id="KW-0479">Metal-binding</keyword>
<dbReference type="GO" id="GO:0046872">
    <property type="term" value="F:metal ion binding"/>
    <property type="evidence" value="ECO:0007669"/>
    <property type="project" value="UniProtKB-KW"/>
</dbReference>
<keyword evidence="11" id="KW-1185">Reference proteome</keyword>
<dbReference type="Pfam" id="PF00069">
    <property type="entry name" value="Pkinase"/>
    <property type="match status" value="1"/>
</dbReference>
<reference evidence="10 11" key="1">
    <citation type="journal article" date="2018" name="Nat. Ecol. Evol.">
        <title>Genomic signatures of mitonuclear coevolution across populations of Tigriopus californicus.</title>
        <authorList>
            <person name="Barreto F.S."/>
            <person name="Watson E.T."/>
            <person name="Lima T.G."/>
            <person name="Willett C.S."/>
            <person name="Edmands S."/>
            <person name="Li W."/>
            <person name="Burton R.S."/>
        </authorList>
    </citation>
    <scope>NUCLEOTIDE SEQUENCE [LARGE SCALE GENOMIC DNA]</scope>
    <source>
        <strain evidence="10 11">San Diego</strain>
    </source>
</reference>
<comment type="caution">
    <text evidence="10">The sequence shown here is derived from an EMBL/GenBank/DDBJ whole genome shotgun (WGS) entry which is preliminary data.</text>
</comment>
<organism evidence="10 11">
    <name type="scientific">Tigriopus californicus</name>
    <name type="common">Marine copepod</name>
    <dbReference type="NCBI Taxonomy" id="6832"/>
    <lineage>
        <taxon>Eukaryota</taxon>
        <taxon>Metazoa</taxon>
        <taxon>Ecdysozoa</taxon>
        <taxon>Arthropoda</taxon>
        <taxon>Crustacea</taxon>
        <taxon>Multicrustacea</taxon>
        <taxon>Hexanauplia</taxon>
        <taxon>Copepoda</taxon>
        <taxon>Harpacticoida</taxon>
        <taxon>Harpacticidae</taxon>
        <taxon>Tigriopus</taxon>
    </lineage>
</organism>
<evidence type="ECO:0000256" key="6">
    <source>
        <dbReference type="ARBA" id="ARBA00022840"/>
    </source>
</evidence>
<keyword evidence="3" id="KW-0808">Transferase</keyword>
<dbReference type="InterPro" id="IPR051931">
    <property type="entry name" value="PAK3-like"/>
</dbReference>
<evidence type="ECO:0000259" key="9">
    <source>
        <dbReference type="PROSITE" id="PS50011"/>
    </source>
</evidence>
<evidence type="ECO:0000256" key="7">
    <source>
        <dbReference type="ARBA" id="ARBA00022842"/>
    </source>
</evidence>
<gene>
    <name evidence="10" type="ORF">TCAL_08306</name>
</gene>
<feature type="compositionally biased region" description="Low complexity" evidence="8">
    <location>
        <begin position="106"/>
        <end position="117"/>
    </location>
</feature>
<dbReference type="FunFam" id="1.10.510.10:FF:000768">
    <property type="entry name" value="Non-specific serine/threonine protein kinase"/>
    <property type="match status" value="1"/>
</dbReference>
<dbReference type="OMA" id="NCKAPIN"/>
<feature type="region of interest" description="Disordered" evidence="8">
    <location>
        <begin position="1"/>
        <end position="36"/>
    </location>
</feature>
<feature type="region of interest" description="Disordered" evidence="8">
    <location>
        <begin position="192"/>
        <end position="218"/>
    </location>
</feature>
<dbReference type="CDD" id="cd06614">
    <property type="entry name" value="STKc_PAK"/>
    <property type="match status" value="1"/>
</dbReference>
<name>A0A553PC58_TIGCA</name>
<dbReference type="OrthoDB" id="1022360at2759"/>
<evidence type="ECO:0000256" key="4">
    <source>
        <dbReference type="ARBA" id="ARBA00022723"/>
    </source>
</evidence>
<dbReference type="EMBL" id="VCGU01000005">
    <property type="protein sequence ID" value="TRY75265.1"/>
    <property type="molecule type" value="Genomic_DNA"/>
</dbReference>
<dbReference type="Proteomes" id="UP000318571">
    <property type="component" value="Chromosome 2"/>
</dbReference>
<keyword evidence="7" id="KW-0460">Magnesium</keyword>
<evidence type="ECO:0000256" key="8">
    <source>
        <dbReference type="SAM" id="MobiDB-lite"/>
    </source>
</evidence>
<dbReference type="PROSITE" id="PS50011">
    <property type="entry name" value="PROTEIN_KINASE_DOM"/>
    <property type="match status" value="1"/>
</dbReference>
<comment type="cofactor">
    <cofactor evidence="1">
        <name>Mg(2+)</name>
        <dbReference type="ChEBI" id="CHEBI:18420"/>
    </cofactor>
</comment>
<dbReference type="SMART" id="SM00220">
    <property type="entry name" value="S_TKc"/>
    <property type="match status" value="1"/>
</dbReference>
<dbReference type="PANTHER" id="PTHR45832:SF21">
    <property type="entry name" value="NON-SPECIFIC SERINE_THREONINE PROTEIN KINASE"/>
    <property type="match status" value="1"/>
</dbReference>
<dbReference type="InterPro" id="IPR011009">
    <property type="entry name" value="Kinase-like_dom_sf"/>
</dbReference>
<feature type="region of interest" description="Disordered" evidence="8">
    <location>
        <begin position="149"/>
        <end position="168"/>
    </location>
</feature>
<evidence type="ECO:0000313" key="11">
    <source>
        <dbReference type="Proteomes" id="UP000318571"/>
    </source>
</evidence>
<dbReference type="InterPro" id="IPR000719">
    <property type="entry name" value="Prot_kinase_dom"/>
</dbReference>
<dbReference type="GO" id="GO:0004674">
    <property type="term" value="F:protein serine/threonine kinase activity"/>
    <property type="evidence" value="ECO:0007669"/>
    <property type="project" value="UniProtKB-EC"/>
</dbReference>
<evidence type="ECO:0000256" key="5">
    <source>
        <dbReference type="ARBA" id="ARBA00022741"/>
    </source>
</evidence>
<feature type="domain" description="Protein kinase" evidence="9">
    <location>
        <begin position="245"/>
        <end position="495"/>
    </location>
</feature>
<dbReference type="STRING" id="6832.A0A553PC58"/>
<evidence type="ECO:0000256" key="3">
    <source>
        <dbReference type="ARBA" id="ARBA00022679"/>
    </source>
</evidence>